<evidence type="ECO:0000256" key="1">
    <source>
        <dbReference type="SAM" id="MobiDB-lite"/>
    </source>
</evidence>
<organism evidence="2 3">
    <name type="scientific">Anopheles stephensi</name>
    <name type="common">Indo-Pakistan malaria mosquito</name>
    <dbReference type="NCBI Taxonomy" id="30069"/>
    <lineage>
        <taxon>Eukaryota</taxon>
        <taxon>Metazoa</taxon>
        <taxon>Ecdysozoa</taxon>
        <taxon>Arthropoda</taxon>
        <taxon>Hexapoda</taxon>
        <taxon>Insecta</taxon>
        <taxon>Pterygota</taxon>
        <taxon>Neoptera</taxon>
        <taxon>Endopterygota</taxon>
        <taxon>Diptera</taxon>
        <taxon>Nematocera</taxon>
        <taxon>Culicoidea</taxon>
        <taxon>Culicidae</taxon>
        <taxon>Anophelinae</taxon>
        <taxon>Anopheles</taxon>
    </lineage>
</organism>
<dbReference type="EnsemblMetazoa" id="ASTEI11130-RA">
    <property type="protein sequence ID" value="ASTEI11130-PA"/>
    <property type="gene ID" value="ASTEI11130"/>
</dbReference>
<dbReference type="KEGG" id="aste:118513510"/>
<dbReference type="GeneID" id="118513510"/>
<evidence type="ECO:0000313" key="2">
    <source>
        <dbReference type="EnsemblMetazoa" id="ASTEI11130-PA"/>
    </source>
</evidence>
<evidence type="ECO:0000313" key="3">
    <source>
        <dbReference type="Proteomes" id="UP000076408"/>
    </source>
</evidence>
<feature type="compositionally biased region" description="Basic and acidic residues" evidence="1">
    <location>
        <begin position="175"/>
        <end position="187"/>
    </location>
</feature>
<sequence length="234" mass="26731">MEPNNRPIAGEAYERSNTTISTNTFQIWETTVRLAQIQTLIDKLCLATCPDEAMICFLQETDGQSMLDIISDDEEEDDTEPQLRGKSYLKRMIQDMYTRPQMIGTVKMILYHCLTTMAEKLTQDIKFRSENAEFFDDLELVLSRMTDEAAETTKREIMQYLSIAKKRLAKRKRVRDQQQHQEQRQQHQEQQQQQQQQEPSPSSSSSSSSASPSSSSSSTSPTPEACIVSPPYGS</sequence>
<proteinExistence type="predicted"/>
<dbReference type="OMA" id="PDEAMIC"/>
<dbReference type="RefSeq" id="XP_035915256.1">
    <property type="nucleotide sequence ID" value="XM_036059363.1"/>
</dbReference>
<dbReference type="AlphaFoldDB" id="A0A182YRP4"/>
<name>A0A182YRP4_ANOST</name>
<feature type="region of interest" description="Disordered" evidence="1">
    <location>
        <begin position="169"/>
        <end position="234"/>
    </location>
</feature>
<feature type="compositionally biased region" description="Low complexity" evidence="1">
    <location>
        <begin position="188"/>
        <end position="218"/>
    </location>
</feature>
<dbReference type="VEuPathDB" id="VectorBase:ASTEI20_031446"/>
<protein>
    <submittedName>
        <fullName evidence="2">Uncharacterized protein</fullName>
    </submittedName>
</protein>
<reference evidence="2" key="2">
    <citation type="submission" date="2020-05" db="UniProtKB">
        <authorList>
            <consortium name="EnsemblMetazoa"/>
        </authorList>
    </citation>
    <scope>IDENTIFICATION</scope>
    <source>
        <strain evidence="2">Indian</strain>
    </source>
</reference>
<dbReference type="OrthoDB" id="7741514at2759"/>
<dbReference type="VEuPathDB" id="VectorBase:ASTEI11130"/>
<accession>A0A182YRP4</accession>
<reference evidence="3" key="1">
    <citation type="journal article" date="2014" name="Genome Biol.">
        <title>Genome analysis of a major urban malaria vector mosquito, Anopheles stephensi.</title>
        <authorList>
            <person name="Jiang X."/>
            <person name="Peery A."/>
            <person name="Hall A.B."/>
            <person name="Sharma A."/>
            <person name="Chen X.G."/>
            <person name="Waterhouse R.M."/>
            <person name="Komissarov A."/>
            <person name="Riehle M.M."/>
            <person name="Shouche Y."/>
            <person name="Sharakhova M.V."/>
            <person name="Lawson D."/>
            <person name="Pakpour N."/>
            <person name="Arensburger P."/>
            <person name="Davidson V.L."/>
            <person name="Eiglmeier K."/>
            <person name="Emrich S."/>
            <person name="George P."/>
            <person name="Kennedy R.C."/>
            <person name="Mane S.P."/>
            <person name="Maslen G."/>
            <person name="Oringanje C."/>
            <person name="Qi Y."/>
            <person name="Settlage R."/>
            <person name="Tojo M."/>
            <person name="Tubio J.M."/>
            <person name="Unger M.F."/>
            <person name="Wang B."/>
            <person name="Vernick K.D."/>
            <person name="Ribeiro J.M."/>
            <person name="James A.A."/>
            <person name="Michel K."/>
            <person name="Riehle M.A."/>
            <person name="Luckhart S."/>
            <person name="Sharakhov I.V."/>
            <person name="Tu Z."/>
        </authorList>
    </citation>
    <scope>NUCLEOTIDE SEQUENCE [LARGE SCALE GENOMIC DNA]</scope>
    <source>
        <strain evidence="3">Indian</strain>
    </source>
</reference>
<keyword evidence="3" id="KW-1185">Reference proteome</keyword>
<dbReference type="Proteomes" id="UP000076408">
    <property type="component" value="Unassembled WGS sequence"/>
</dbReference>
<dbReference type="VEuPathDB" id="VectorBase:ASTE001263"/>